<dbReference type="InterPro" id="IPR005605">
    <property type="entry name" value="Spo7"/>
</dbReference>
<sequence length="410" mass="45380">MPARVYPSPEHAAFRDLNIFEERLRETAAGLQRRKHRYQLFLAQLLAVIILLLIEVLLPPDISILSIPYKAFLCWLLPEVYANDSTVILHPYFTTGLLFVSVTTLVLFFASGTYSEKIAYANKYVPHTNRALRAFNMFFNTRQPPLRSKFLSNPLSFFFPRPNEITKPISSRSPSPSSPQIESPSSSSSASSSTTSTSRPRSQSSSRPIHSIPPARNSRGEIIFSRRVSKEYQEGYDRYRATFEKKREEVLRLIKAQKTLERWRWWYKLRSRIPFSSFPPPPPLPPTPTITPTTTPNLPAHPTLGRTASNASSNRGRSGGGGGGGGGSSRSGTPPTPGSSKSTTPTDRSGSPMRQSRSSTKRSPNRRTPSNNNTSNSSSNSRRDGGEGEGDMRMQALSRSLAQGSLASSS</sequence>
<keyword evidence="8 12" id="KW-0472">Membrane</keyword>
<keyword evidence="4" id="KW-0963">Cytoplasm</keyword>
<evidence type="ECO:0000256" key="5">
    <source>
        <dbReference type="ARBA" id="ARBA00022692"/>
    </source>
</evidence>
<evidence type="ECO:0000256" key="11">
    <source>
        <dbReference type="SAM" id="MobiDB-lite"/>
    </source>
</evidence>
<dbReference type="GO" id="GO:0006629">
    <property type="term" value="P:lipid metabolic process"/>
    <property type="evidence" value="ECO:0007669"/>
    <property type="project" value="UniProtKB-KW"/>
</dbReference>
<evidence type="ECO:0000256" key="2">
    <source>
        <dbReference type="ARBA" id="ARBA00004496"/>
    </source>
</evidence>
<dbReference type="Proteomes" id="UP000629468">
    <property type="component" value="Unassembled WGS sequence"/>
</dbReference>
<evidence type="ECO:0000313" key="13">
    <source>
        <dbReference type="EMBL" id="KAF7762655.1"/>
    </source>
</evidence>
<dbReference type="GO" id="GO:0005737">
    <property type="term" value="C:cytoplasm"/>
    <property type="evidence" value="ECO:0007669"/>
    <property type="project" value="UniProtKB-SubCell"/>
</dbReference>
<dbReference type="PANTHER" id="PTHR20996">
    <property type="entry name" value="NUCLEAR ENVELOPE PHOSPHATASE-REGULATORY SUBUNIT 1"/>
    <property type="match status" value="1"/>
</dbReference>
<accession>A0A8H7EYG6</accession>
<evidence type="ECO:0000256" key="9">
    <source>
        <dbReference type="ARBA" id="ARBA00023242"/>
    </source>
</evidence>
<dbReference type="Pfam" id="PF03907">
    <property type="entry name" value="Spo7"/>
    <property type="match status" value="1"/>
</dbReference>
<comment type="caution">
    <text evidence="13">The sequence shown here is derived from an EMBL/GenBank/DDBJ whole genome shotgun (WGS) entry which is preliminary data.</text>
</comment>
<feature type="compositionally biased region" description="Low complexity" evidence="11">
    <location>
        <begin position="330"/>
        <end position="346"/>
    </location>
</feature>
<name>A0A8H7EYG6_AGABI</name>
<feature type="compositionally biased region" description="Low complexity" evidence="11">
    <location>
        <begin position="168"/>
        <end position="214"/>
    </location>
</feature>
<evidence type="ECO:0000256" key="3">
    <source>
        <dbReference type="ARBA" id="ARBA00010998"/>
    </source>
</evidence>
<reference evidence="13 14" key="1">
    <citation type="journal article" name="Sci. Rep.">
        <title>Telomere-to-telomere assembled and centromere annotated genomes of the two main subspecies of the button mushroom Agaricus bisporus reveal especially polymorphic chromosome ends.</title>
        <authorList>
            <person name="Sonnenberg A.S.M."/>
            <person name="Sedaghat-Telgerd N."/>
            <person name="Lavrijssen B."/>
            <person name="Ohm R.A."/>
            <person name="Hendrickx P.M."/>
            <person name="Scholtmeijer K."/>
            <person name="Baars J.J.P."/>
            <person name="van Peer A."/>
        </authorList>
    </citation>
    <scope>NUCLEOTIDE SEQUENCE [LARGE SCALE GENOMIC DNA]</scope>
    <source>
        <strain evidence="13 14">H119_p4</strain>
    </source>
</reference>
<evidence type="ECO:0000256" key="10">
    <source>
        <dbReference type="ARBA" id="ARBA00030458"/>
    </source>
</evidence>
<dbReference type="PANTHER" id="PTHR20996:SF1">
    <property type="entry name" value="NUCLEAR ENVELOPE PHOSPHATASE-REGULATORY SUBUNIT 1"/>
    <property type="match status" value="1"/>
</dbReference>
<feature type="compositionally biased region" description="Low complexity" evidence="11">
    <location>
        <begin position="306"/>
        <end position="316"/>
    </location>
</feature>
<keyword evidence="5 12" id="KW-0812">Transmembrane</keyword>
<gene>
    <name evidence="13" type="ORF">Agabi119p4_9248</name>
</gene>
<dbReference type="AlphaFoldDB" id="A0A8H7EYG6"/>
<feature type="region of interest" description="Disordered" evidence="11">
    <location>
        <begin position="274"/>
        <end position="410"/>
    </location>
</feature>
<organism evidence="13 14">
    <name type="scientific">Agaricus bisporus var. burnettii</name>
    <dbReference type="NCBI Taxonomy" id="192524"/>
    <lineage>
        <taxon>Eukaryota</taxon>
        <taxon>Fungi</taxon>
        <taxon>Dikarya</taxon>
        <taxon>Basidiomycota</taxon>
        <taxon>Agaricomycotina</taxon>
        <taxon>Agaricomycetes</taxon>
        <taxon>Agaricomycetidae</taxon>
        <taxon>Agaricales</taxon>
        <taxon>Agaricineae</taxon>
        <taxon>Agaricaceae</taxon>
        <taxon>Agaricus</taxon>
    </lineage>
</organism>
<evidence type="ECO:0000256" key="12">
    <source>
        <dbReference type="SAM" id="Phobius"/>
    </source>
</evidence>
<evidence type="ECO:0000256" key="6">
    <source>
        <dbReference type="ARBA" id="ARBA00022989"/>
    </source>
</evidence>
<dbReference type="GO" id="GO:0071595">
    <property type="term" value="C:Nem1-Spo7 phosphatase complex"/>
    <property type="evidence" value="ECO:0007669"/>
    <property type="project" value="InterPro"/>
</dbReference>
<evidence type="ECO:0000256" key="4">
    <source>
        <dbReference type="ARBA" id="ARBA00022490"/>
    </source>
</evidence>
<comment type="subcellular location">
    <subcellularLocation>
        <location evidence="2">Cytoplasm</location>
    </subcellularLocation>
    <subcellularLocation>
        <location evidence="1">Nucleus membrane</location>
        <topology evidence="1">Multi-pass membrane protein</topology>
    </subcellularLocation>
</comment>
<dbReference type="InterPro" id="IPR019168">
    <property type="entry name" value="NEP1-R1"/>
</dbReference>
<feature type="region of interest" description="Disordered" evidence="11">
    <location>
        <begin position="167"/>
        <end position="221"/>
    </location>
</feature>
<feature type="transmembrane region" description="Helical" evidence="12">
    <location>
        <begin position="89"/>
        <end position="110"/>
    </location>
</feature>
<feature type="compositionally biased region" description="Polar residues" evidence="11">
    <location>
        <begin position="397"/>
        <end position="410"/>
    </location>
</feature>
<feature type="compositionally biased region" description="Low complexity" evidence="11">
    <location>
        <begin position="366"/>
        <end position="380"/>
    </location>
</feature>
<feature type="compositionally biased region" description="Polar residues" evidence="11">
    <location>
        <begin position="347"/>
        <end position="358"/>
    </location>
</feature>
<protein>
    <recommendedName>
        <fullName evidence="10">Transmembrane protein 188</fullName>
    </recommendedName>
</protein>
<proteinExistence type="inferred from homology"/>
<evidence type="ECO:0000256" key="7">
    <source>
        <dbReference type="ARBA" id="ARBA00023098"/>
    </source>
</evidence>
<dbReference type="GO" id="GO:0031965">
    <property type="term" value="C:nuclear membrane"/>
    <property type="evidence" value="ECO:0007669"/>
    <property type="project" value="UniProtKB-SubCell"/>
</dbReference>
<evidence type="ECO:0000256" key="8">
    <source>
        <dbReference type="ARBA" id="ARBA00023136"/>
    </source>
</evidence>
<keyword evidence="6 12" id="KW-1133">Transmembrane helix</keyword>
<evidence type="ECO:0000256" key="1">
    <source>
        <dbReference type="ARBA" id="ARBA00004232"/>
    </source>
</evidence>
<feature type="transmembrane region" description="Helical" evidence="12">
    <location>
        <begin position="40"/>
        <end position="58"/>
    </location>
</feature>
<dbReference type="EMBL" id="JABXXO010000012">
    <property type="protein sequence ID" value="KAF7762655.1"/>
    <property type="molecule type" value="Genomic_DNA"/>
</dbReference>
<comment type="similarity">
    <text evidence="3">Belongs to the CNEP1R1 family.</text>
</comment>
<keyword evidence="7" id="KW-0443">Lipid metabolism</keyword>
<evidence type="ECO:0000313" key="14">
    <source>
        <dbReference type="Proteomes" id="UP000629468"/>
    </source>
</evidence>
<dbReference type="GO" id="GO:0019888">
    <property type="term" value="F:protein phosphatase regulator activity"/>
    <property type="evidence" value="ECO:0007669"/>
    <property type="project" value="InterPro"/>
</dbReference>
<feature type="compositionally biased region" description="Gly residues" evidence="11">
    <location>
        <begin position="317"/>
        <end position="329"/>
    </location>
</feature>
<feature type="compositionally biased region" description="Pro residues" evidence="11">
    <location>
        <begin position="277"/>
        <end position="289"/>
    </location>
</feature>
<keyword evidence="9" id="KW-0539">Nucleus</keyword>
<feature type="compositionally biased region" description="Basic and acidic residues" evidence="11">
    <location>
        <begin position="381"/>
        <end position="392"/>
    </location>
</feature>